<keyword evidence="6" id="KW-0812">Transmembrane</keyword>
<evidence type="ECO:0000256" key="1">
    <source>
        <dbReference type="ARBA" id="ARBA00003416"/>
    </source>
</evidence>
<evidence type="ECO:0000256" key="3">
    <source>
        <dbReference type="ARBA" id="ARBA00023054"/>
    </source>
</evidence>
<accession>A0A2A9DYH9</accession>
<evidence type="ECO:0000256" key="4">
    <source>
        <dbReference type="ARBA" id="ARBA00023172"/>
    </source>
</evidence>
<comment type="similarity">
    <text evidence="2">Belongs to the RmuC family.</text>
</comment>
<dbReference type="EMBL" id="PDJE01000001">
    <property type="protein sequence ID" value="PFG31738.1"/>
    <property type="molecule type" value="Genomic_DNA"/>
</dbReference>
<evidence type="ECO:0000256" key="2">
    <source>
        <dbReference type="ARBA" id="ARBA00009840"/>
    </source>
</evidence>
<dbReference type="AlphaFoldDB" id="A0A2A9DYH9"/>
<feature type="coiled-coil region" evidence="5">
    <location>
        <begin position="54"/>
        <end position="140"/>
    </location>
</feature>
<feature type="transmembrane region" description="Helical" evidence="6">
    <location>
        <begin position="6"/>
        <end position="28"/>
    </location>
</feature>
<keyword evidence="4" id="KW-0233">DNA recombination</keyword>
<evidence type="ECO:0000313" key="8">
    <source>
        <dbReference type="Proteomes" id="UP000221369"/>
    </source>
</evidence>
<reference evidence="7 8" key="1">
    <citation type="submission" date="2017-10" db="EMBL/GenBank/DDBJ databases">
        <title>Sequencing the genomes of 1000 actinobacteria strains.</title>
        <authorList>
            <person name="Klenk H.-P."/>
        </authorList>
    </citation>
    <scope>NUCLEOTIDE SEQUENCE [LARGE SCALE GENOMIC DNA]</scope>
    <source>
        <strain evidence="7 8">DSM 21798</strain>
    </source>
</reference>
<dbReference type="Pfam" id="PF02646">
    <property type="entry name" value="RmuC"/>
    <property type="match status" value="1"/>
</dbReference>
<organism evidence="7 8">
    <name type="scientific">Paramicrobacterium agarici</name>
    <dbReference type="NCBI Taxonomy" id="630514"/>
    <lineage>
        <taxon>Bacteria</taxon>
        <taxon>Bacillati</taxon>
        <taxon>Actinomycetota</taxon>
        <taxon>Actinomycetes</taxon>
        <taxon>Micrococcales</taxon>
        <taxon>Microbacteriaceae</taxon>
        <taxon>Paramicrobacterium</taxon>
    </lineage>
</organism>
<proteinExistence type="inferred from homology"/>
<keyword evidence="6" id="KW-0472">Membrane</keyword>
<evidence type="ECO:0000256" key="5">
    <source>
        <dbReference type="SAM" id="Coils"/>
    </source>
</evidence>
<dbReference type="Proteomes" id="UP000221369">
    <property type="component" value="Unassembled WGS sequence"/>
</dbReference>
<dbReference type="RefSeq" id="WP_098408713.1">
    <property type="nucleotide sequence ID" value="NZ_PDJE01000001.1"/>
</dbReference>
<dbReference type="PANTHER" id="PTHR30563">
    <property type="entry name" value="DNA RECOMBINATION PROTEIN RMUC"/>
    <property type="match status" value="1"/>
</dbReference>
<dbReference type="PANTHER" id="PTHR30563:SF0">
    <property type="entry name" value="DNA RECOMBINATION PROTEIN RMUC"/>
    <property type="match status" value="1"/>
</dbReference>
<keyword evidence="3 5" id="KW-0175">Coiled coil</keyword>
<dbReference type="GO" id="GO:0006310">
    <property type="term" value="P:DNA recombination"/>
    <property type="evidence" value="ECO:0007669"/>
    <property type="project" value="UniProtKB-KW"/>
</dbReference>
<evidence type="ECO:0000313" key="7">
    <source>
        <dbReference type="EMBL" id="PFG31738.1"/>
    </source>
</evidence>
<comment type="caution">
    <text evidence="7">The sequence shown here is derived from an EMBL/GenBank/DDBJ whole genome shotgun (WGS) entry which is preliminary data.</text>
</comment>
<gene>
    <name evidence="7" type="ORF">ATJ78_2717</name>
</gene>
<dbReference type="InterPro" id="IPR003798">
    <property type="entry name" value="DNA_recombination_RmuC"/>
</dbReference>
<sequence>MDAALPLVIGLIIGALVGAACAWAVFLIRSKSRADAANPALVEARHQHELQSLRAEESAARSELQADLARMEATAEHLNAQVVQLTREREQRAERDKSENALLQAIAPVRQSLQDMQRTVAQLEEQRQKQHGELSQQLRTAVESDEHLRKTTDSLAAALSNNSVRGVWGETQLRSVVEAAGLIERVDFDVQTSISSDAGAGRPDMVVHLPGGKSIAVDSKVPMGSYLEASAIPLTATGEEGARREKLLTAHVKAVRDHISALGGKAYWDGLDASPELVIAFIPSESLVSSALEADPALMEYAFGKRVALASPVTLWSVLKTVAFSWQQELVTAEAKQLFDLSRELYSRLSTMAGHIDKLGRSVRATVSDYNRFVGSLERTVLPSARKLNKVDESKIIPPIDEVEEAPRELAAYELVAELDTESRSA</sequence>
<keyword evidence="6" id="KW-1133">Transmembrane helix</keyword>
<name>A0A2A9DYH9_9MICO</name>
<comment type="function">
    <text evidence="1">Involved in DNA recombination.</text>
</comment>
<keyword evidence="8" id="KW-1185">Reference proteome</keyword>
<protein>
    <submittedName>
        <fullName evidence="7">DNA recombination protein RmuC</fullName>
    </submittedName>
</protein>
<evidence type="ECO:0000256" key="6">
    <source>
        <dbReference type="SAM" id="Phobius"/>
    </source>
</evidence>